<proteinExistence type="predicted"/>
<protein>
    <submittedName>
        <fullName evidence="6">Solute carrier family 33 member 1</fullName>
    </submittedName>
</protein>
<evidence type="ECO:0000256" key="1">
    <source>
        <dbReference type="ARBA" id="ARBA00004141"/>
    </source>
</evidence>
<evidence type="ECO:0000256" key="2">
    <source>
        <dbReference type="ARBA" id="ARBA00022692"/>
    </source>
</evidence>
<dbReference type="Gene3D" id="1.20.1250.20">
    <property type="entry name" value="MFS general substrate transporter like domains"/>
    <property type="match status" value="1"/>
</dbReference>
<dbReference type="InterPro" id="IPR036259">
    <property type="entry name" value="MFS_trans_sf"/>
</dbReference>
<dbReference type="GO" id="GO:0008521">
    <property type="term" value="F:acetyl-CoA transmembrane transporter activity"/>
    <property type="evidence" value="ECO:0007669"/>
    <property type="project" value="InterPro"/>
</dbReference>
<dbReference type="GO" id="GO:0035348">
    <property type="term" value="P:acetyl-CoA transmembrane transport"/>
    <property type="evidence" value="ECO:0007669"/>
    <property type="project" value="InterPro"/>
</dbReference>
<evidence type="ECO:0000256" key="3">
    <source>
        <dbReference type="ARBA" id="ARBA00022989"/>
    </source>
</evidence>
<dbReference type="Proteomes" id="UP000694388">
    <property type="component" value="Unplaced"/>
</dbReference>
<keyword evidence="7" id="KW-1185">Reference proteome</keyword>
<feature type="transmembrane region" description="Helical" evidence="5">
    <location>
        <begin position="267"/>
        <end position="288"/>
    </location>
</feature>
<dbReference type="InterPro" id="IPR004752">
    <property type="entry name" value="AmpG_permease/AT-1"/>
</dbReference>
<feature type="transmembrane region" description="Helical" evidence="5">
    <location>
        <begin position="65"/>
        <end position="83"/>
    </location>
</feature>
<evidence type="ECO:0000256" key="5">
    <source>
        <dbReference type="SAM" id="Phobius"/>
    </source>
</evidence>
<evidence type="ECO:0000313" key="6">
    <source>
        <dbReference type="Ensembl" id="ENSEBUP00000015620.1"/>
    </source>
</evidence>
<feature type="transmembrane region" description="Helical" evidence="5">
    <location>
        <begin position="179"/>
        <end position="197"/>
    </location>
</feature>
<feature type="transmembrane region" description="Helical" evidence="5">
    <location>
        <begin position="328"/>
        <end position="349"/>
    </location>
</feature>
<feature type="transmembrane region" description="Helical" evidence="5">
    <location>
        <begin position="6"/>
        <end position="23"/>
    </location>
</feature>
<comment type="subcellular location">
    <subcellularLocation>
        <location evidence="1">Membrane</location>
        <topology evidence="1">Multi-pass membrane protein</topology>
    </subcellularLocation>
</comment>
<reference evidence="6" key="2">
    <citation type="submission" date="2025-09" db="UniProtKB">
        <authorList>
            <consortium name="Ensembl"/>
        </authorList>
    </citation>
    <scope>IDENTIFICATION</scope>
</reference>
<feature type="transmembrane region" description="Helical" evidence="5">
    <location>
        <begin position="295"/>
        <end position="316"/>
    </location>
</feature>
<reference evidence="6" key="1">
    <citation type="submission" date="2025-08" db="UniProtKB">
        <authorList>
            <consortium name="Ensembl"/>
        </authorList>
    </citation>
    <scope>IDENTIFICATION</scope>
</reference>
<dbReference type="Ensembl" id="ENSEBUT00000016196.1">
    <property type="protein sequence ID" value="ENSEBUP00000015620.1"/>
    <property type="gene ID" value="ENSEBUG00000009807.1"/>
</dbReference>
<dbReference type="Pfam" id="PF13000">
    <property type="entry name" value="Acatn"/>
    <property type="match status" value="2"/>
</dbReference>
<feature type="transmembrane region" description="Helical" evidence="5">
    <location>
        <begin position="35"/>
        <end position="53"/>
    </location>
</feature>
<dbReference type="PANTHER" id="PTHR12778:SF9">
    <property type="entry name" value="ACETYL-COENZYME A TRANSPORTER 1"/>
    <property type="match status" value="1"/>
</dbReference>
<keyword evidence="3 5" id="KW-1133">Transmembrane helix</keyword>
<dbReference type="AlphaFoldDB" id="A0A8C4QIX8"/>
<name>A0A8C4QIX8_EPTBU</name>
<evidence type="ECO:0000256" key="4">
    <source>
        <dbReference type="ARBA" id="ARBA00023136"/>
    </source>
</evidence>
<keyword evidence="2 5" id="KW-0812">Transmembrane</keyword>
<organism evidence="6 7">
    <name type="scientific">Eptatretus burgeri</name>
    <name type="common">Inshore hagfish</name>
    <dbReference type="NCBI Taxonomy" id="7764"/>
    <lineage>
        <taxon>Eukaryota</taxon>
        <taxon>Metazoa</taxon>
        <taxon>Chordata</taxon>
        <taxon>Craniata</taxon>
        <taxon>Vertebrata</taxon>
        <taxon>Cyclostomata</taxon>
        <taxon>Myxini</taxon>
        <taxon>Myxiniformes</taxon>
        <taxon>Myxinidae</taxon>
        <taxon>Eptatretinae</taxon>
        <taxon>Eptatretus</taxon>
    </lineage>
</organism>
<accession>A0A8C4QIX8</accession>
<dbReference type="GO" id="GO:0016020">
    <property type="term" value="C:membrane"/>
    <property type="evidence" value="ECO:0007669"/>
    <property type="project" value="UniProtKB-SubCell"/>
</dbReference>
<dbReference type="InterPro" id="IPR024371">
    <property type="entry name" value="AcetylCoA_trans_1-like"/>
</dbReference>
<dbReference type="GeneTree" id="ENSGT00940000154019"/>
<feature type="transmembrane region" description="Helical" evidence="5">
    <location>
        <begin position="95"/>
        <end position="115"/>
    </location>
</feature>
<keyword evidence="4 5" id="KW-0472">Membrane</keyword>
<sequence length="448" mass="49519">MMYLFTYLQGIPLGLATSIPLLLQSRRISYSEQALFSLVFWPFSLKLLWAPLVDSIFSRRFGRRKSWLVPTQYLLGIFMLFLARNIDALLEAKNIVAITAFFFILELLAATQDIVVDGWALTMLSKENVGFASTCNSIGHTAGYFLGNVLFLALESASFCNRYLRTEPSDVGIVTLADFLHFWGAVFVVTTTFVAIFKSEAWTFEKGPVAGHGVLATYQQLLSILKLRSVQLYCLMMLTCKVGFAAADNVTGLKLVESGVPKAQLAMLAVPLVPLQVILPLVIIRYTAGPRPLHIFSAAIPFRLLMGLVFALLVWLTPYVKTDSGFPIHYYMALLVSYTLHQISLYSMFVSQMAFNAKVSDPTIGGTYMTLLNTVCNLGSNWPGTLVLWLVDPLSSSACKGATGSTELSCNCVPSLVPTRQALLSCIAITAGLWKLDFYLDILCYFTN</sequence>
<evidence type="ECO:0000313" key="7">
    <source>
        <dbReference type="Proteomes" id="UP000694388"/>
    </source>
</evidence>
<dbReference type="SUPFAM" id="SSF103473">
    <property type="entry name" value="MFS general substrate transporter"/>
    <property type="match status" value="1"/>
</dbReference>
<dbReference type="PANTHER" id="PTHR12778">
    <property type="entry name" value="SOLUTE CARRIER FAMILY 33 ACETYL-COA TRANSPORTER -RELATED"/>
    <property type="match status" value="1"/>
</dbReference>